<reference evidence="4" key="2">
    <citation type="submission" date="2025-05" db="UniProtKB">
        <authorList>
            <consortium name="EnsemblMetazoa"/>
        </authorList>
    </citation>
    <scope>IDENTIFICATION</scope>
    <source>
        <strain evidence="4">Foshan</strain>
    </source>
</reference>
<accession>A0ABM1Y7Q5</accession>
<dbReference type="PANTHER" id="PTHR12269">
    <property type="entry name" value="EUKARYOTIC TRANSLATION INITIATION FACTOR 4E TRANSPORTER"/>
    <property type="match status" value="1"/>
</dbReference>
<evidence type="ECO:0000256" key="3">
    <source>
        <dbReference type="SAM" id="MobiDB-lite"/>
    </source>
</evidence>
<evidence type="ECO:0000313" key="5">
    <source>
        <dbReference type="Proteomes" id="UP000069940"/>
    </source>
</evidence>
<sequence length="653" mass="72796">MVKILSSKASKMYRNSEQYSDCSNLLIKDGPPLDELDPAILSCGLPAIILSDIQPVYAPPPIRYTIDQLQAIRNSSLSLRRPLAADDPRVSVFSIWRAANNTIHSNRRGGSSIGSNASNATQQQNEHRNHNSGNNGRDKSPERAGKFRNHHGRENGFGGQRFRRNFGFSSSNHHVIVKSYRSDSDHHHLQNTVIEEEPEWMTAGPTSRLDTIELRGFDDDLSVSQSSSEKIGNGDSKNSSKSSGKHISFFDDLHHYEHVHHARKGNNSGGSGGGILKSNDSSGRENDVESVTTSNTGSPPPARSTPTKHTASEFNNQMTDDGQRNTSGVNVNNFEEFMKFDSLLGSDSTPATNVPSGSRFSKWFRRGGNSFNHSFGNNYDARRQAFHLGPDGLGPANNNRYPADRHYAPQQYGASRFSSYQGPVNQSAEVTAFKHLLERLAQNRTNNNPIAQQQQYLMQILNKNQQSESLRRMLMKNTMDNVSDGNQHQQSSQQQTPRVPTQLELQLHTQSIMQNALLRKKLQDQRKIIIEQNHQMAEMVAVAAAGGKSKPNAEVQQFVKSVSPNIQRSLSLLSQTTGNDHYRSFNQTFSGSNSGIPMNNPAFGGGSHQQQDLSASLRQMLLPQYQHQQQGSRPFGGNRRRYEKRSVTWKHIN</sequence>
<organism evidence="4 5">
    <name type="scientific">Aedes albopictus</name>
    <name type="common">Asian tiger mosquito</name>
    <name type="synonym">Stegomyia albopicta</name>
    <dbReference type="NCBI Taxonomy" id="7160"/>
    <lineage>
        <taxon>Eukaryota</taxon>
        <taxon>Metazoa</taxon>
        <taxon>Ecdysozoa</taxon>
        <taxon>Arthropoda</taxon>
        <taxon>Hexapoda</taxon>
        <taxon>Insecta</taxon>
        <taxon>Pterygota</taxon>
        <taxon>Neoptera</taxon>
        <taxon>Endopterygota</taxon>
        <taxon>Diptera</taxon>
        <taxon>Nematocera</taxon>
        <taxon>Culicoidea</taxon>
        <taxon>Culicidae</taxon>
        <taxon>Culicinae</taxon>
        <taxon>Aedini</taxon>
        <taxon>Aedes</taxon>
        <taxon>Stegomyia</taxon>
    </lineage>
</organism>
<reference evidence="5" key="1">
    <citation type="journal article" date="2015" name="Proc. Natl. Acad. Sci. U.S.A.">
        <title>Genome sequence of the Asian Tiger mosquito, Aedes albopictus, reveals insights into its biology, genetics, and evolution.</title>
        <authorList>
            <person name="Chen X.G."/>
            <person name="Jiang X."/>
            <person name="Gu J."/>
            <person name="Xu M."/>
            <person name="Wu Y."/>
            <person name="Deng Y."/>
            <person name="Zhang C."/>
            <person name="Bonizzoni M."/>
            <person name="Dermauw W."/>
            <person name="Vontas J."/>
            <person name="Armbruster P."/>
            <person name="Huang X."/>
            <person name="Yang Y."/>
            <person name="Zhang H."/>
            <person name="He W."/>
            <person name="Peng H."/>
            <person name="Liu Y."/>
            <person name="Wu K."/>
            <person name="Chen J."/>
            <person name="Lirakis M."/>
            <person name="Topalis P."/>
            <person name="Van Leeuwen T."/>
            <person name="Hall A.B."/>
            <person name="Jiang X."/>
            <person name="Thorpe C."/>
            <person name="Mueller R.L."/>
            <person name="Sun C."/>
            <person name="Waterhouse R.M."/>
            <person name="Yan G."/>
            <person name="Tu Z.J."/>
            <person name="Fang X."/>
            <person name="James A.A."/>
        </authorList>
    </citation>
    <scope>NUCLEOTIDE SEQUENCE [LARGE SCALE GENOMIC DNA]</scope>
    <source>
        <strain evidence="5">Foshan</strain>
    </source>
</reference>
<dbReference type="RefSeq" id="XP_029728530.2">
    <property type="nucleotide sequence ID" value="XM_029872670.2"/>
</dbReference>
<dbReference type="Proteomes" id="UP000069940">
    <property type="component" value="Unassembled WGS sequence"/>
</dbReference>
<protein>
    <submittedName>
        <fullName evidence="4">Uncharacterized protein</fullName>
    </submittedName>
</protein>
<feature type="region of interest" description="Disordered" evidence="3">
    <location>
        <begin position="221"/>
        <end position="246"/>
    </location>
</feature>
<feature type="region of interest" description="Disordered" evidence="3">
    <location>
        <begin position="262"/>
        <end position="329"/>
    </location>
</feature>
<dbReference type="EnsemblMetazoa" id="AALFPA23_006554.R8566">
    <property type="protein sequence ID" value="AALFPA23_006554.P8566"/>
    <property type="gene ID" value="AALFPA23_006554"/>
</dbReference>
<feature type="compositionally biased region" description="Low complexity" evidence="3">
    <location>
        <begin position="230"/>
        <end position="246"/>
    </location>
</feature>
<evidence type="ECO:0000313" key="4">
    <source>
        <dbReference type="EnsemblMetazoa" id="AALFPA23_006554.P8566"/>
    </source>
</evidence>
<feature type="compositionally biased region" description="Polar residues" evidence="3">
    <location>
        <begin position="304"/>
        <end position="329"/>
    </location>
</feature>
<feature type="compositionally biased region" description="Basic and acidic residues" evidence="3">
    <location>
        <begin position="136"/>
        <end position="145"/>
    </location>
</feature>
<dbReference type="GeneID" id="109427863"/>
<name>A0ABM1Y7Q5_AEDAL</name>
<dbReference type="Pfam" id="PF10477">
    <property type="entry name" value="EIF4E-T"/>
    <property type="match status" value="1"/>
</dbReference>
<feature type="region of interest" description="Disordered" evidence="3">
    <location>
        <begin position="104"/>
        <end position="161"/>
    </location>
</feature>
<feature type="compositionally biased region" description="Low complexity" evidence="3">
    <location>
        <begin position="108"/>
        <end position="120"/>
    </location>
</feature>
<evidence type="ECO:0000256" key="1">
    <source>
        <dbReference type="ARBA" id="ARBA00004496"/>
    </source>
</evidence>
<evidence type="ECO:0000256" key="2">
    <source>
        <dbReference type="ARBA" id="ARBA00022490"/>
    </source>
</evidence>
<feature type="region of interest" description="Disordered" evidence="3">
    <location>
        <begin position="625"/>
        <end position="653"/>
    </location>
</feature>
<dbReference type="InterPro" id="IPR018862">
    <property type="entry name" value="eIF4E-T"/>
</dbReference>
<keyword evidence="5" id="KW-1185">Reference proteome</keyword>
<comment type="subcellular location">
    <subcellularLocation>
        <location evidence="1">Cytoplasm</location>
    </subcellularLocation>
</comment>
<keyword evidence="2" id="KW-0963">Cytoplasm</keyword>
<proteinExistence type="predicted"/>
<dbReference type="PANTHER" id="PTHR12269:SF1">
    <property type="entry name" value="EUKARYOTIC TRANSLATION INITIATION FACTOR 4E TRANSPORTER"/>
    <property type="match status" value="1"/>
</dbReference>